<protein>
    <submittedName>
        <fullName evidence="1">Uncharacterized protein</fullName>
    </submittedName>
</protein>
<accession>A0A6N4R9Y7</accession>
<comment type="caution">
    <text evidence="1">The sequence shown here is derived from an EMBL/GenBank/DDBJ whole genome shotgun (WGS) entry which is preliminary data.</text>
</comment>
<evidence type="ECO:0000313" key="1">
    <source>
        <dbReference type="EMBL" id="TKW60894.1"/>
    </source>
</evidence>
<dbReference type="AlphaFoldDB" id="A0A6N4R9Y7"/>
<evidence type="ECO:0000313" key="2">
    <source>
        <dbReference type="Proteomes" id="UP000320948"/>
    </source>
</evidence>
<proteinExistence type="predicted"/>
<sequence>MRTFFDPFWGMTLPTAMPAEDPLFVPVVRKARTPSVAASSVVRPAVRAAPPVAAEPVLSEPARLAALVQAKTGEPLCETPDRHWRGANDSVVPVLRRRAS</sequence>
<name>A0A6N4R9Y7_BLAVI</name>
<dbReference type="EMBL" id="VAFM01000002">
    <property type="protein sequence ID" value="TKW60894.1"/>
    <property type="molecule type" value="Genomic_DNA"/>
</dbReference>
<dbReference type="Proteomes" id="UP000320948">
    <property type="component" value="Unassembled WGS sequence"/>
</dbReference>
<organism evidence="1 2">
    <name type="scientific">Blastochloris viridis</name>
    <name type="common">Rhodopseudomonas viridis</name>
    <dbReference type="NCBI Taxonomy" id="1079"/>
    <lineage>
        <taxon>Bacteria</taxon>
        <taxon>Pseudomonadati</taxon>
        <taxon>Pseudomonadota</taxon>
        <taxon>Alphaproteobacteria</taxon>
        <taxon>Hyphomicrobiales</taxon>
        <taxon>Blastochloridaceae</taxon>
        <taxon>Blastochloris</taxon>
    </lineage>
</organism>
<gene>
    <name evidence="1" type="ORF">DI628_08385</name>
</gene>
<reference evidence="1 2" key="1">
    <citation type="journal article" date="2017" name="Nat. Commun.">
        <title>In situ click chemistry generation of cyclooxygenase-2 inhibitors.</title>
        <authorList>
            <person name="Bhardwaj A."/>
            <person name="Kaur J."/>
            <person name="Wuest M."/>
            <person name="Wuest F."/>
        </authorList>
    </citation>
    <scope>NUCLEOTIDE SEQUENCE [LARGE SCALE GENOMIC DNA]</scope>
    <source>
        <strain evidence="1">S2_018_000_R2_106</strain>
    </source>
</reference>